<dbReference type="CDD" id="cd02201">
    <property type="entry name" value="FtsZ_type1"/>
    <property type="match status" value="1"/>
</dbReference>
<dbReference type="InterPro" id="IPR036525">
    <property type="entry name" value="Tubulin/FtsZ_GTPase_sf"/>
</dbReference>
<feature type="binding site" evidence="4">
    <location>
        <begin position="113"/>
        <end position="115"/>
    </location>
    <ligand>
        <name>GTP</name>
        <dbReference type="ChEBI" id="CHEBI:37565"/>
    </ligand>
</feature>
<feature type="domain" description="Tubulin/FtsZ 2-layer sandwich" evidence="9">
    <location>
        <begin position="212"/>
        <end position="330"/>
    </location>
</feature>
<evidence type="ECO:0000256" key="5">
    <source>
        <dbReference type="NCBIfam" id="TIGR00065"/>
    </source>
</evidence>
<comment type="subcellular location">
    <subcellularLocation>
        <location evidence="4">Cytoplasm</location>
    </subcellularLocation>
    <text evidence="4">Assembles at midcell at the inner surface of the cytoplasmic membrane.</text>
</comment>
<feature type="binding site" evidence="4">
    <location>
        <position position="192"/>
    </location>
    <ligand>
        <name>GTP</name>
        <dbReference type="ChEBI" id="CHEBI:37565"/>
    </ligand>
</feature>
<dbReference type="Pfam" id="PF12327">
    <property type="entry name" value="FtsZ_C"/>
    <property type="match status" value="1"/>
</dbReference>
<feature type="binding site" evidence="4">
    <location>
        <position position="144"/>
    </location>
    <ligand>
        <name>GTP</name>
        <dbReference type="ChEBI" id="CHEBI:37565"/>
    </ligand>
</feature>
<dbReference type="STRING" id="571438.SAMN05192586_106119"/>
<dbReference type="Pfam" id="PF00091">
    <property type="entry name" value="Tubulin"/>
    <property type="match status" value="1"/>
</dbReference>
<feature type="domain" description="Tubulin/FtsZ GTPase" evidence="8">
    <location>
        <begin position="18"/>
        <end position="210"/>
    </location>
</feature>
<evidence type="ECO:0000256" key="7">
    <source>
        <dbReference type="SAM" id="MobiDB-lite"/>
    </source>
</evidence>
<reference evidence="11" key="1">
    <citation type="submission" date="2016-10" db="EMBL/GenBank/DDBJ databases">
        <authorList>
            <person name="Varghese N."/>
            <person name="Submissions S."/>
        </authorList>
    </citation>
    <scope>NUCLEOTIDE SEQUENCE [LARGE SCALE GENOMIC DNA]</scope>
    <source>
        <strain evidence="11">KHC7</strain>
    </source>
</reference>
<protein>
    <recommendedName>
        <fullName evidence="4 5">Cell division protein FtsZ</fullName>
    </recommendedName>
</protein>
<dbReference type="FunFam" id="3.40.50.1440:FF:000001">
    <property type="entry name" value="Cell division protein FtsZ"/>
    <property type="match status" value="1"/>
</dbReference>
<dbReference type="RefSeq" id="WP_092153360.1">
    <property type="nucleotide sequence ID" value="NZ_FNBX01000006.1"/>
</dbReference>
<dbReference type="InterPro" id="IPR000158">
    <property type="entry name" value="Cell_div_FtsZ"/>
</dbReference>
<evidence type="ECO:0000256" key="4">
    <source>
        <dbReference type="HAMAP-Rule" id="MF_00909"/>
    </source>
</evidence>
<dbReference type="NCBIfam" id="TIGR00065">
    <property type="entry name" value="ftsZ"/>
    <property type="match status" value="1"/>
</dbReference>
<dbReference type="GO" id="GO:0005525">
    <property type="term" value="F:GTP binding"/>
    <property type="evidence" value="ECO:0007669"/>
    <property type="project" value="UniProtKB-UniRule"/>
</dbReference>
<sequence>MAQSIVDDIDTSLASNAKIKVIGVGGGGGNAVQNMIASGLRGVQFVCANTDLQALAKNGASVKVQMGEKLTKGLGAGANPEIGREAAVESVNAIREAIGDADMVFVTAGMGGGTGTGAAPVVAQAAKELGALTVGVVTKPFSFEGAKRKRAADSGLEEFKQHVDCLITIPNDRLLAFAPKKAPFSEMLQKANDVLYYAVKGISDVIVGEGLINLDFADVRTTMAESGLALMGTGIASGENRAREAAQRAIMSPLLEDVSLESAKAVLYNITAPTDITADEIAEIGEIIGDATPEDANIIFGVVFDDNIGDEIRLTVIATGIESPQPVESVQPQAATVTNFRKPGRDAVMADSRRLGGRAGAPSPRSGEMDEPALDEESGRVTRRTQVGRWSDEKDAAGGPSYLRKRQALGQSMRSAHNPGQKDFTYDEDDFEIPTFIRTQAD</sequence>
<accession>A0A1G7LKY2</accession>
<feature type="region of interest" description="Disordered" evidence="7">
    <location>
        <begin position="343"/>
        <end position="442"/>
    </location>
</feature>
<dbReference type="PROSITE" id="PS01134">
    <property type="entry name" value="FTSZ_1"/>
    <property type="match status" value="1"/>
</dbReference>
<comment type="subunit">
    <text evidence="4">Homodimer. Polymerizes to form a dynamic ring structure in a strictly GTP-dependent manner. Interacts directly with several other division proteins.</text>
</comment>
<comment type="similarity">
    <text evidence="1 4 6">Belongs to the FtsZ family.</text>
</comment>
<keyword evidence="2 4" id="KW-0547">Nucleotide-binding</keyword>
<feature type="binding site" evidence="4">
    <location>
        <position position="148"/>
    </location>
    <ligand>
        <name>GTP</name>
        <dbReference type="ChEBI" id="CHEBI:37565"/>
    </ligand>
</feature>
<dbReference type="InterPro" id="IPR018316">
    <property type="entry name" value="Tubulin/FtsZ_2-layer-sand-dom"/>
</dbReference>
<name>A0A1G7LKY2_9BACT</name>
<organism evidence="10 11">
    <name type="scientific">Desulfovibrio legallii</name>
    <dbReference type="NCBI Taxonomy" id="571438"/>
    <lineage>
        <taxon>Bacteria</taxon>
        <taxon>Pseudomonadati</taxon>
        <taxon>Thermodesulfobacteriota</taxon>
        <taxon>Desulfovibrionia</taxon>
        <taxon>Desulfovibrionales</taxon>
        <taxon>Desulfovibrionaceae</taxon>
        <taxon>Desulfovibrio</taxon>
    </lineage>
</organism>
<dbReference type="SMART" id="SM00864">
    <property type="entry name" value="Tubulin"/>
    <property type="match status" value="1"/>
</dbReference>
<evidence type="ECO:0000313" key="10">
    <source>
        <dbReference type="EMBL" id="SDF50197.1"/>
    </source>
</evidence>
<dbReference type="AlphaFoldDB" id="A0A1G7LKY2"/>
<feature type="binding site" evidence="4">
    <location>
        <begin position="26"/>
        <end position="30"/>
    </location>
    <ligand>
        <name>GTP</name>
        <dbReference type="ChEBI" id="CHEBI:37565"/>
    </ligand>
</feature>
<dbReference type="SMART" id="SM00865">
    <property type="entry name" value="Tubulin_C"/>
    <property type="match status" value="1"/>
</dbReference>
<dbReference type="OrthoDB" id="9813375at2"/>
<evidence type="ECO:0000313" key="11">
    <source>
        <dbReference type="Proteomes" id="UP000199355"/>
    </source>
</evidence>
<dbReference type="InterPro" id="IPR020805">
    <property type="entry name" value="Cell_div_FtsZ_CS"/>
</dbReference>
<evidence type="ECO:0000256" key="2">
    <source>
        <dbReference type="ARBA" id="ARBA00022741"/>
    </source>
</evidence>
<dbReference type="HAMAP" id="MF_00909">
    <property type="entry name" value="FtsZ"/>
    <property type="match status" value="1"/>
</dbReference>
<keyword evidence="4 6" id="KW-0717">Septation</keyword>
<dbReference type="GO" id="GO:0032153">
    <property type="term" value="C:cell division site"/>
    <property type="evidence" value="ECO:0007669"/>
    <property type="project" value="UniProtKB-UniRule"/>
</dbReference>
<dbReference type="GO" id="GO:0000917">
    <property type="term" value="P:division septum assembly"/>
    <property type="evidence" value="ECO:0007669"/>
    <property type="project" value="UniProtKB-KW"/>
</dbReference>
<evidence type="ECO:0000256" key="6">
    <source>
        <dbReference type="RuleBase" id="RU000631"/>
    </source>
</evidence>
<dbReference type="PROSITE" id="PS01135">
    <property type="entry name" value="FTSZ_2"/>
    <property type="match status" value="1"/>
</dbReference>
<proteinExistence type="inferred from homology"/>
<keyword evidence="4 6" id="KW-0132">Cell division</keyword>
<dbReference type="SUPFAM" id="SSF52490">
    <property type="entry name" value="Tubulin nucleotide-binding domain-like"/>
    <property type="match status" value="1"/>
</dbReference>
<evidence type="ECO:0000256" key="1">
    <source>
        <dbReference type="ARBA" id="ARBA00009690"/>
    </source>
</evidence>
<keyword evidence="4" id="KW-0963">Cytoplasm</keyword>
<dbReference type="GO" id="GO:0005737">
    <property type="term" value="C:cytoplasm"/>
    <property type="evidence" value="ECO:0007669"/>
    <property type="project" value="UniProtKB-SubCell"/>
</dbReference>
<gene>
    <name evidence="4" type="primary">ftsZ</name>
    <name evidence="10" type="ORF">SAMN05192586_106119</name>
</gene>
<evidence type="ECO:0000259" key="9">
    <source>
        <dbReference type="SMART" id="SM00865"/>
    </source>
</evidence>
<dbReference type="InterPro" id="IPR045061">
    <property type="entry name" value="FtsZ/CetZ"/>
</dbReference>
<keyword evidence="4 6" id="KW-0131">Cell cycle</keyword>
<keyword evidence="3 4" id="KW-0342">GTP-binding</keyword>
<comment type="function">
    <text evidence="4 6">Essential cell division protein that forms a contractile ring structure (Z ring) at the future cell division site. The regulation of the ring assembly controls the timing and the location of cell division. One of the functions of the FtsZ ring is to recruit other cell division proteins to the septum to produce a new cell wall between the dividing cells. Binds GTP and shows GTPase activity.</text>
</comment>
<dbReference type="GO" id="GO:0003924">
    <property type="term" value="F:GTPase activity"/>
    <property type="evidence" value="ECO:0007669"/>
    <property type="project" value="UniProtKB-UniRule"/>
</dbReference>
<dbReference type="EMBL" id="FNBX01000006">
    <property type="protein sequence ID" value="SDF50197.1"/>
    <property type="molecule type" value="Genomic_DNA"/>
</dbReference>
<dbReference type="InterPro" id="IPR008280">
    <property type="entry name" value="Tub_FtsZ_C"/>
</dbReference>
<dbReference type="PRINTS" id="PR00423">
    <property type="entry name" value="CELLDVISFTSZ"/>
</dbReference>
<dbReference type="Gene3D" id="3.30.1330.20">
    <property type="entry name" value="Tubulin/FtsZ, C-terminal domain"/>
    <property type="match status" value="1"/>
</dbReference>
<dbReference type="Gene3D" id="3.40.50.1440">
    <property type="entry name" value="Tubulin/FtsZ, GTPase domain"/>
    <property type="match status" value="1"/>
</dbReference>
<dbReference type="SUPFAM" id="SSF55307">
    <property type="entry name" value="Tubulin C-terminal domain-like"/>
    <property type="match status" value="1"/>
</dbReference>
<dbReference type="PANTHER" id="PTHR30314">
    <property type="entry name" value="CELL DIVISION PROTEIN FTSZ-RELATED"/>
    <property type="match status" value="1"/>
</dbReference>
<dbReference type="InterPro" id="IPR024757">
    <property type="entry name" value="FtsZ_C"/>
</dbReference>
<keyword evidence="11" id="KW-1185">Reference proteome</keyword>
<dbReference type="Proteomes" id="UP000199355">
    <property type="component" value="Unassembled WGS sequence"/>
</dbReference>
<dbReference type="GO" id="GO:0051258">
    <property type="term" value="P:protein polymerization"/>
    <property type="evidence" value="ECO:0007669"/>
    <property type="project" value="UniProtKB-UniRule"/>
</dbReference>
<evidence type="ECO:0000256" key="3">
    <source>
        <dbReference type="ARBA" id="ARBA00023134"/>
    </source>
</evidence>
<evidence type="ECO:0000259" key="8">
    <source>
        <dbReference type="SMART" id="SM00864"/>
    </source>
</evidence>
<dbReference type="GO" id="GO:0043093">
    <property type="term" value="P:FtsZ-dependent cytokinesis"/>
    <property type="evidence" value="ECO:0007669"/>
    <property type="project" value="UniProtKB-UniRule"/>
</dbReference>
<dbReference type="InterPro" id="IPR037103">
    <property type="entry name" value="Tubulin/FtsZ-like_C"/>
</dbReference>
<dbReference type="PANTHER" id="PTHR30314:SF3">
    <property type="entry name" value="MITOCHONDRIAL DIVISION PROTEIN FSZA"/>
    <property type="match status" value="1"/>
</dbReference>
<dbReference type="InterPro" id="IPR003008">
    <property type="entry name" value="Tubulin_FtsZ_GTPase"/>
</dbReference>